<name>A0A226ES56_FOLCA</name>
<accession>A0A226ES56</accession>
<reference evidence="2 3" key="1">
    <citation type="submission" date="2015-12" db="EMBL/GenBank/DDBJ databases">
        <title>The genome of Folsomia candida.</title>
        <authorList>
            <person name="Faddeeva A."/>
            <person name="Derks M.F."/>
            <person name="Anvar Y."/>
            <person name="Smit S."/>
            <person name="Van Straalen N."/>
            <person name="Roelofs D."/>
        </authorList>
    </citation>
    <scope>NUCLEOTIDE SEQUENCE [LARGE SCALE GENOMIC DNA]</scope>
    <source>
        <strain evidence="2 3">VU population</strain>
        <tissue evidence="2">Whole body</tissue>
    </source>
</reference>
<dbReference type="EMBL" id="LNIX01000002">
    <property type="protein sequence ID" value="OXA60080.1"/>
    <property type="molecule type" value="Genomic_DNA"/>
</dbReference>
<feature type="chain" id="PRO_5012940349" evidence="1">
    <location>
        <begin position="20"/>
        <end position="334"/>
    </location>
</feature>
<protein>
    <submittedName>
        <fullName evidence="2">Uncharacterized protein</fullName>
    </submittedName>
</protein>
<keyword evidence="1" id="KW-0732">Signal</keyword>
<keyword evidence="3" id="KW-1185">Reference proteome</keyword>
<feature type="signal peptide" evidence="1">
    <location>
        <begin position="1"/>
        <end position="19"/>
    </location>
</feature>
<comment type="caution">
    <text evidence="2">The sequence shown here is derived from an EMBL/GenBank/DDBJ whole genome shotgun (WGS) entry which is preliminary data.</text>
</comment>
<evidence type="ECO:0000313" key="2">
    <source>
        <dbReference type="EMBL" id="OXA60080.1"/>
    </source>
</evidence>
<dbReference type="OMA" id="FAVCIMI"/>
<sequence length="334" mass="37395">MGTELSLFAVCIMILGVCSQDEGDKPSKGGGKGDWSGIENLAGVLYELRDIKKDEELVCNALKMTDHAKLKINLTQPFDYEQMLTFLVWSIKHDFKSGKPLKLSALEWKVEVVETIATIFKKGCESLHVPQSFINIIKSLFMIYINSVPTTNGDKGKSKDVWKSTMEMLKKCSNAEKPLDISDTDGPLITEVGITIGDHLESVPVEPQEEMADGLDSLDLVVDSFWHMFSFAFGTCYPFMTNKATESALLKHAFLKDFMDDLMFRWREGGSPPMLYGPIFGEIDLLQAIVNSRACVTAAYLDNQLDDRQLIRPLELSGHNDSFPEYNEGLGFSY</sequence>
<dbReference type="Proteomes" id="UP000198287">
    <property type="component" value="Unassembled WGS sequence"/>
</dbReference>
<evidence type="ECO:0000313" key="3">
    <source>
        <dbReference type="Proteomes" id="UP000198287"/>
    </source>
</evidence>
<organism evidence="2 3">
    <name type="scientific">Folsomia candida</name>
    <name type="common">Springtail</name>
    <dbReference type="NCBI Taxonomy" id="158441"/>
    <lineage>
        <taxon>Eukaryota</taxon>
        <taxon>Metazoa</taxon>
        <taxon>Ecdysozoa</taxon>
        <taxon>Arthropoda</taxon>
        <taxon>Hexapoda</taxon>
        <taxon>Collembola</taxon>
        <taxon>Entomobryomorpha</taxon>
        <taxon>Isotomoidea</taxon>
        <taxon>Isotomidae</taxon>
        <taxon>Proisotominae</taxon>
        <taxon>Folsomia</taxon>
    </lineage>
</organism>
<dbReference type="AlphaFoldDB" id="A0A226ES56"/>
<evidence type="ECO:0000256" key="1">
    <source>
        <dbReference type="SAM" id="SignalP"/>
    </source>
</evidence>
<proteinExistence type="predicted"/>
<gene>
    <name evidence="2" type="ORF">Fcan01_05335</name>
</gene>